<feature type="chain" id="PRO_5011640771" description="Outer membrane protein beta-barrel domain-containing protein" evidence="1">
    <location>
        <begin position="26"/>
        <end position="187"/>
    </location>
</feature>
<organism evidence="2 3">
    <name type="scientific">Chitinophaga arvensicola</name>
    <dbReference type="NCBI Taxonomy" id="29529"/>
    <lineage>
        <taxon>Bacteria</taxon>
        <taxon>Pseudomonadati</taxon>
        <taxon>Bacteroidota</taxon>
        <taxon>Chitinophagia</taxon>
        <taxon>Chitinophagales</taxon>
        <taxon>Chitinophagaceae</taxon>
        <taxon>Chitinophaga</taxon>
    </lineage>
</organism>
<dbReference type="AlphaFoldDB" id="A0A1I0S595"/>
<dbReference type="STRING" id="29529.SAMN04488122_3586"/>
<proteinExistence type="predicted"/>
<keyword evidence="1" id="KW-0732">Signal</keyword>
<evidence type="ECO:0000256" key="1">
    <source>
        <dbReference type="SAM" id="SignalP"/>
    </source>
</evidence>
<name>A0A1I0S595_9BACT</name>
<accession>A0A1I0S595</accession>
<protein>
    <recommendedName>
        <fullName evidence="4">Outer membrane protein beta-barrel domain-containing protein</fullName>
    </recommendedName>
</protein>
<reference evidence="3" key="1">
    <citation type="submission" date="2016-10" db="EMBL/GenBank/DDBJ databases">
        <authorList>
            <person name="Varghese N."/>
            <person name="Submissions S."/>
        </authorList>
    </citation>
    <scope>NUCLEOTIDE SEQUENCE [LARGE SCALE GENOMIC DNA]</scope>
    <source>
        <strain evidence="3">DSM 3695</strain>
    </source>
</reference>
<gene>
    <name evidence="2" type="ORF">SAMN04488122_3586</name>
</gene>
<evidence type="ECO:0000313" key="2">
    <source>
        <dbReference type="EMBL" id="SEW49808.1"/>
    </source>
</evidence>
<sequence>MLIFIGMIRTIIFAAILLSGMAAKAQTAPSFGSMNGMESAYKRPQQVGDTNTIHKKWFVTKYAGVSTGFVAFKGGGGSFLSVPLGLQLNRQLTPNLFAFGDVSVAPAVFRYNGGPFQPVMNKGNGFMQTNNNNFSANADARIGVMYINNDKTFSISGSIGVSRGTYGGYSPFYGPMSSPFMGMGNAW</sequence>
<evidence type="ECO:0000313" key="3">
    <source>
        <dbReference type="Proteomes" id="UP000199310"/>
    </source>
</evidence>
<feature type="signal peptide" evidence="1">
    <location>
        <begin position="1"/>
        <end position="25"/>
    </location>
</feature>
<evidence type="ECO:0008006" key="4">
    <source>
        <dbReference type="Google" id="ProtNLM"/>
    </source>
</evidence>
<dbReference type="Proteomes" id="UP000199310">
    <property type="component" value="Unassembled WGS sequence"/>
</dbReference>
<dbReference type="EMBL" id="FOJG01000002">
    <property type="protein sequence ID" value="SEW49808.1"/>
    <property type="molecule type" value="Genomic_DNA"/>
</dbReference>
<keyword evidence="3" id="KW-1185">Reference proteome</keyword>